<evidence type="ECO:0000256" key="1">
    <source>
        <dbReference type="SAM" id="MobiDB-lite"/>
    </source>
</evidence>
<dbReference type="RefSeq" id="WP_229701130.1">
    <property type="nucleotide sequence ID" value="NZ_BMMV01000019.1"/>
</dbReference>
<feature type="compositionally biased region" description="Basic and acidic residues" evidence="1">
    <location>
        <begin position="1"/>
        <end position="19"/>
    </location>
</feature>
<evidence type="ECO:0000313" key="4">
    <source>
        <dbReference type="Proteomes" id="UP000660265"/>
    </source>
</evidence>
<feature type="domain" description="DUF5753" evidence="2">
    <location>
        <begin position="37"/>
        <end position="213"/>
    </location>
</feature>
<comment type="caution">
    <text evidence="3">The sequence shown here is derived from an EMBL/GenBank/DDBJ whole genome shotgun (WGS) entry which is preliminary data.</text>
</comment>
<organism evidence="3 4">
    <name type="scientific">Streptomyces camponoticapitis</name>
    <dbReference type="NCBI Taxonomy" id="1616125"/>
    <lineage>
        <taxon>Bacteria</taxon>
        <taxon>Bacillati</taxon>
        <taxon>Actinomycetota</taxon>
        <taxon>Actinomycetes</taxon>
        <taxon>Kitasatosporales</taxon>
        <taxon>Streptomycetaceae</taxon>
        <taxon>Streptomyces</taxon>
    </lineage>
</organism>
<name>A0ABQ2EJK7_9ACTN</name>
<keyword evidence="4" id="KW-1185">Reference proteome</keyword>
<accession>A0ABQ2EJK7</accession>
<feature type="region of interest" description="Disordered" evidence="1">
    <location>
        <begin position="1"/>
        <end position="28"/>
    </location>
</feature>
<sequence>MKPNRKEAAEILRGARDPSKAGLWRASPDESQADHIERLVRLETAADQIQAWSPLLMPGMLQSYQYAVAAISTTAPALPIEDVADRADKRQQRINALGFASDRRAWFIVSEQAIRCPIGGFAVLVEQLEHLLNVVALRPSVTVQVLPASTPGHPGLTGGFTTYRIGSQRAVFSETLTGSVITNRPSDIAAYAAAYDHLQASALPVAASLEMIDTARRTLCTEESNIWSG</sequence>
<evidence type="ECO:0000259" key="2">
    <source>
        <dbReference type="Pfam" id="PF19054"/>
    </source>
</evidence>
<dbReference type="Proteomes" id="UP000660265">
    <property type="component" value="Unassembled WGS sequence"/>
</dbReference>
<dbReference type="Pfam" id="PF19054">
    <property type="entry name" value="DUF5753"/>
    <property type="match status" value="1"/>
</dbReference>
<proteinExistence type="predicted"/>
<dbReference type="InterPro" id="IPR043917">
    <property type="entry name" value="DUF5753"/>
</dbReference>
<gene>
    <name evidence="3" type="ORF">GCM10011583_53170</name>
</gene>
<reference evidence="4" key="1">
    <citation type="journal article" date="2019" name="Int. J. Syst. Evol. Microbiol.">
        <title>The Global Catalogue of Microorganisms (GCM) 10K type strain sequencing project: providing services to taxonomists for standard genome sequencing and annotation.</title>
        <authorList>
            <consortium name="The Broad Institute Genomics Platform"/>
            <consortium name="The Broad Institute Genome Sequencing Center for Infectious Disease"/>
            <person name="Wu L."/>
            <person name="Ma J."/>
        </authorList>
    </citation>
    <scope>NUCLEOTIDE SEQUENCE [LARGE SCALE GENOMIC DNA]</scope>
    <source>
        <strain evidence="4">CGMCC 4.7275</strain>
    </source>
</reference>
<evidence type="ECO:0000313" key="3">
    <source>
        <dbReference type="EMBL" id="GGK14572.1"/>
    </source>
</evidence>
<dbReference type="EMBL" id="BMMV01000019">
    <property type="protein sequence ID" value="GGK14572.1"/>
    <property type="molecule type" value="Genomic_DNA"/>
</dbReference>
<protein>
    <recommendedName>
        <fullName evidence="2">DUF5753 domain-containing protein</fullName>
    </recommendedName>
</protein>